<dbReference type="InterPro" id="IPR001623">
    <property type="entry name" value="DnaJ_domain"/>
</dbReference>
<dbReference type="InterPro" id="IPR011009">
    <property type="entry name" value="Kinase-like_dom_sf"/>
</dbReference>
<evidence type="ECO:0000313" key="3">
    <source>
        <dbReference type="EMBL" id="CAE7459057.1"/>
    </source>
</evidence>
<evidence type="ECO:0000259" key="2">
    <source>
        <dbReference type="PROSITE" id="PS50076"/>
    </source>
</evidence>
<dbReference type="InterPro" id="IPR005835">
    <property type="entry name" value="NTP_transferase_dom"/>
</dbReference>
<dbReference type="Gene3D" id="3.90.550.10">
    <property type="entry name" value="Spore Coat Polysaccharide Biosynthesis Protein SpsA, Chain A"/>
    <property type="match status" value="1"/>
</dbReference>
<dbReference type="OrthoDB" id="1733332at2759"/>
<feature type="region of interest" description="Disordered" evidence="1">
    <location>
        <begin position="633"/>
        <end position="652"/>
    </location>
</feature>
<dbReference type="Pfam" id="PF00483">
    <property type="entry name" value="NTP_transferase"/>
    <property type="match status" value="1"/>
</dbReference>
<dbReference type="InterPro" id="IPR029044">
    <property type="entry name" value="Nucleotide-diphossugar_trans"/>
</dbReference>
<reference evidence="3" key="1">
    <citation type="submission" date="2021-02" db="EMBL/GenBank/DDBJ databases">
        <authorList>
            <person name="Dougan E. K."/>
            <person name="Rhodes N."/>
            <person name="Thang M."/>
            <person name="Chan C."/>
        </authorList>
    </citation>
    <scope>NUCLEOTIDE SEQUENCE</scope>
</reference>
<dbReference type="SUPFAM" id="SSF53448">
    <property type="entry name" value="Nucleotide-diphospho-sugar transferases"/>
    <property type="match status" value="1"/>
</dbReference>
<dbReference type="SUPFAM" id="SSF46565">
    <property type="entry name" value="Chaperone J-domain"/>
    <property type="match status" value="1"/>
</dbReference>
<feature type="domain" description="J" evidence="2">
    <location>
        <begin position="612"/>
        <end position="675"/>
    </location>
</feature>
<evidence type="ECO:0000313" key="4">
    <source>
        <dbReference type="Proteomes" id="UP000649617"/>
    </source>
</evidence>
<dbReference type="Gene3D" id="1.10.287.110">
    <property type="entry name" value="DnaJ domain"/>
    <property type="match status" value="1"/>
</dbReference>
<keyword evidence="4" id="KW-1185">Reference proteome</keyword>
<dbReference type="Proteomes" id="UP000649617">
    <property type="component" value="Unassembled WGS sequence"/>
</dbReference>
<dbReference type="Pfam" id="PF00226">
    <property type="entry name" value="DnaJ"/>
    <property type="match status" value="1"/>
</dbReference>
<dbReference type="Gene3D" id="3.30.200.20">
    <property type="entry name" value="Phosphorylase Kinase, domain 1"/>
    <property type="match status" value="1"/>
</dbReference>
<gene>
    <name evidence="3" type="primary">murU</name>
    <name evidence="3" type="ORF">SPIL2461_LOCUS11363</name>
</gene>
<evidence type="ECO:0000256" key="1">
    <source>
        <dbReference type="SAM" id="MobiDB-lite"/>
    </source>
</evidence>
<dbReference type="PANTHER" id="PTHR22572">
    <property type="entry name" value="SUGAR-1-PHOSPHATE GUANYL TRANSFERASE"/>
    <property type="match status" value="1"/>
</dbReference>
<dbReference type="Pfam" id="PF01636">
    <property type="entry name" value="APH"/>
    <property type="match status" value="1"/>
</dbReference>
<dbReference type="CDD" id="cd06422">
    <property type="entry name" value="NTP_transferase_like_1"/>
    <property type="match status" value="1"/>
</dbReference>
<dbReference type="InterPro" id="IPR002575">
    <property type="entry name" value="Aminoglycoside_PTrfase"/>
</dbReference>
<dbReference type="InterPro" id="IPR050486">
    <property type="entry name" value="Mannose-1P_guanyltransferase"/>
</dbReference>
<dbReference type="InterPro" id="IPR036869">
    <property type="entry name" value="J_dom_sf"/>
</dbReference>
<dbReference type="AlphaFoldDB" id="A0A812RX72"/>
<dbReference type="SMART" id="SM00271">
    <property type="entry name" value="DnaJ"/>
    <property type="match status" value="1"/>
</dbReference>
<accession>A0A812RX72</accession>
<name>A0A812RX72_SYMPI</name>
<dbReference type="Gene3D" id="3.90.1200.10">
    <property type="match status" value="2"/>
</dbReference>
<comment type="caution">
    <text evidence="3">The sequence shown here is derived from an EMBL/GenBank/DDBJ whole genome shotgun (WGS) entry which is preliminary data.</text>
</comment>
<organism evidence="3 4">
    <name type="scientific">Symbiodinium pilosum</name>
    <name type="common">Dinoflagellate</name>
    <dbReference type="NCBI Taxonomy" id="2952"/>
    <lineage>
        <taxon>Eukaryota</taxon>
        <taxon>Sar</taxon>
        <taxon>Alveolata</taxon>
        <taxon>Dinophyceae</taxon>
        <taxon>Suessiales</taxon>
        <taxon>Symbiodiniaceae</taxon>
        <taxon>Symbiodinium</taxon>
    </lineage>
</organism>
<dbReference type="EMBL" id="CAJNIZ010022223">
    <property type="protein sequence ID" value="CAE7459057.1"/>
    <property type="molecule type" value="Genomic_DNA"/>
</dbReference>
<dbReference type="CDD" id="cd06257">
    <property type="entry name" value="DnaJ"/>
    <property type="match status" value="1"/>
</dbReference>
<proteinExistence type="predicted"/>
<protein>
    <submittedName>
        <fullName evidence="3">MurU protein</fullName>
    </submittedName>
</protein>
<dbReference type="SUPFAM" id="SSF56112">
    <property type="entry name" value="Protein kinase-like (PK-like)"/>
    <property type="match status" value="1"/>
</dbReference>
<dbReference type="PROSITE" id="PS50076">
    <property type="entry name" value="DNAJ_2"/>
    <property type="match status" value="1"/>
</dbReference>
<sequence>MLSPPALENNDQFLRLATVFGNHHLPVPQVFSTNLTSGFFLMQDLGSQHLQELYGTATETPALTAAIETLVQLSTVDDPAIPPYTAERLTTELGLFDEWFVQKFLQQQLDEATFRSICSQLVDSAEQQPKSCVHRDYHCRNLLYQNGRLGIVDFQVKQWFDYMAIQRQLKAIGIFARLLTRSCFENPRPECNARMKAMILAAGKGTRLAPLTDTTPKPLLELAGKPLIVWQIEALAAAGVQQVVINLHHLGQQISNTLGDGSGYGVDICYSQEPELLETGGGIINALPLLGDEPFWLLNGDIWTDFDFSQLPQNLPENRPVHIVLTDKPANRTSGDFTYQDGQVTGRGGEYVYCGIAVINPQLFKGQATRHFSFRDTLFALIRSGKLGAQIHAGRWHDIGTLAVGATCAVIWAPADPLWLSVAIICGIGLGHLYDHWAHLHHDDDQATLSRIGQRHQTHRSPHLEYLFAGLGRIAKAAGQVQPEHIAYTEKVMTQMGLTVPVRQQAKAWFRDGKNSNFPIQALSRECLQPTEQGSASRQSMLRCFCTLVAIEPSDAALSQLKLLGGYLGFAPNRVAREYGDIASRYQRQTSKQDKPSAKTDQNAAPDPALKAAYALLQVDTKATFDRVKHAYRQQVSRSHPDKLAANATPADKQAAQDKMVALRNALELIKAHSI</sequence>